<dbReference type="InterPro" id="IPR018698">
    <property type="entry name" value="VWA-like_dom"/>
</dbReference>
<organism evidence="3 4">
    <name type="scientific">Ruthenibacterium intestinale</name>
    <dbReference type="NCBI Taxonomy" id="3133163"/>
    <lineage>
        <taxon>Bacteria</taxon>
        <taxon>Bacillati</taxon>
        <taxon>Bacillota</taxon>
        <taxon>Clostridia</taxon>
        <taxon>Eubacteriales</taxon>
        <taxon>Oscillospiraceae</taxon>
        <taxon>Ruthenibacterium</taxon>
    </lineage>
</organism>
<dbReference type="RefSeq" id="WP_349215043.1">
    <property type="nucleotide sequence ID" value="NZ_JBBMFA010000060.1"/>
</dbReference>
<dbReference type="Pfam" id="PF13203">
    <property type="entry name" value="DUF2201_N"/>
    <property type="match status" value="1"/>
</dbReference>
<dbReference type="Proteomes" id="UP001477672">
    <property type="component" value="Unassembled WGS sequence"/>
</dbReference>
<dbReference type="Pfam" id="PF09967">
    <property type="entry name" value="DUF2201"/>
    <property type="match status" value="1"/>
</dbReference>
<comment type="caution">
    <text evidence="3">The sequence shown here is derived from an EMBL/GenBank/DDBJ whole genome shotgun (WGS) entry which is preliminary data.</text>
</comment>
<evidence type="ECO:0000259" key="2">
    <source>
        <dbReference type="Pfam" id="PF13203"/>
    </source>
</evidence>
<evidence type="ECO:0000259" key="1">
    <source>
        <dbReference type="Pfam" id="PF09967"/>
    </source>
</evidence>
<feature type="domain" description="Putative metallopeptidase" evidence="2">
    <location>
        <begin position="15"/>
        <end position="218"/>
    </location>
</feature>
<protein>
    <submittedName>
        <fullName evidence="3">VWA-like domain-containing protein</fullName>
    </submittedName>
</protein>
<sequence>MPQSDAWSKAGRAILTAARNELYLNLPFLDAALCALPFSDEQDTDFIATDGQAFFFNGSYLALRYEKSRNLVCRAYLHLLLHCMLLHPAKRQGRDGELWDLCCDIAVEHMLDSLDYRCLAAAPSPRRSGLYRRLEEERKVLTAEALYRFFKNHPLEEYERATLAREFFEDDHSLWEKASQEEQEQPRQNWQQIAQHTQTSMETVMSEASGGGQAVLEQLRVETRETADYRAFLRRFAVTGEESGIDADTFDYNYYTYGLRRYGNMPLIEPLETREVQRIRDLVIAIDTSMSTSGELVRRFLQYTYGILKQSESFFRSFHLRILQCDDQLRVDKAISSRKELEEYMENFELAGQGATDFRPVFRHVDSLVEQGAFHKLRGVIYFTDGLGIYPAKRPAYDAAFVMLAQQGFPERVPPWGIRILLDENELQGDTL</sequence>
<dbReference type="EMBL" id="JBBMFA010000060">
    <property type="protein sequence ID" value="MEQ2519610.1"/>
    <property type="molecule type" value="Genomic_DNA"/>
</dbReference>
<evidence type="ECO:0000313" key="4">
    <source>
        <dbReference type="Proteomes" id="UP001477672"/>
    </source>
</evidence>
<evidence type="ECO:0000313" key="3">
    <source>
        <dbReference type="EMBL" id="MEQ2519610.1"/>
    </source>
</evidence>
<dbReference type="SUPFAM" id="SSF53300">
    <property type="entry name" value="vWA-like"/>
    <property type="match status" value="1"/>
</dbReference>
<keyword evidence="4" id="KW-1185">Reference proteome</keyword>
<accession>A0ABV1GCQ5</accession>
<dbReference type="PANTHER" id="PTHR38730:SF1">
    <property type="entry name" value="SLL7028 PROTEIN"/>
    <property type="match status" value="1"/>
</dbReference>
<name>A0ABV1GCQ5_9FIRM</name>
<dbReference type="InterPro" id="IPR036465">
    <property type="entry name" value="vWFA_dom_sf"/>
</dbReference>
<dbReference type="InterPro" id="IPR025154">
    <property type="entry name" value="Put_metallopeptidase_dom"/>
</dbReference>
<feature type="domain" description="VWA-like" evidence="1">
    <location>
        <begin position="282"/>
        <end position="422"/>
    </location>
</feature>
<dbReference type="PANTHER" id="PTHR38730">
    <property type="entry name" value="SLL7028 PROTEIN"/>
    <property type="match status" value="1"/>
</dbReference>
<reference evidence="3 4" key="1">
    <citation type="submission" date="2024-03" db="EMBL/GenBank/DDBJ databases">
        <title>Human intestinal bacterial collection.</title>
        <authorList>
            <person name="Pauvert C."/>
            <person name="Hitch T.C.A."/>
            <person name="Clavel T."/>
        </authorList>
    </citation>
    <scope>NUCLEOTIDE SEQUENCE [LARGE SCALE GENOMIC DNA]</scope>
    <source>
        <strain evidence="3 4">CLA-JM-H11</strain>
    </source>
</reference>
<gene>
    <name evidence="3" type="ORF">WMO24_04080</name>
</gene>
<proteinExistence type="predicted"/>